<dbReference type="RefSeq" id="WP_093950368.1">
    <property type="nucleotide sequence ID" value="NZ_NMUL01000030.1"/>
</dbReference>
<keyword evidence="3" id="KW-1185">Reference proteome</keyword>
<keyword evidence="1" id="KW-0472">Membrane</keyword>
<accession>A0A229SYF4</accession>
<dbReference type="EMBL" id="NMUL01000030">
    <property type="protein sequence ID" value="OXM63998.1"/>
    <property type="molecule type" value="Genomic_DNA"/>
</dbReference>
<evidence type="ECO:0000313" key="2">
    <source>
        <dbReference type="EMBL" id="OXM63998.1"/>
    </source>
</evidence>
<name>A0A229SYF4_9PSEU</name>
<reference evidence="3" key="1">
    <citation type="submission" date="2017-07" db="EMBL/GenBank/DDBJ databases">
        <title>Comparative genome mining reveals phylogenetic distribution patterns of secondary metabolites in Amycolatopsis.</title>
        <authorList>
            <person name="Adamek M."/>
            <person name="Alanjary M."/>
            <person name="Sales-Ortells H."/>
            <person name="Goodfellow M."/>
            <person name="Bull A.T."/>
            <person name="Kalinowski J."/>
            <person name="Ziemert N."/>
        </authorList>
    </citation>
    <scope>NUCLEOTIDE SEQUENCE [LARGE SCALE GENOMIC DNA]</scope>
    <source>
        <strain evidence="3">H5</strain>
    </source>
</reference>
<dbReference type="AlphaFoldDB" id="A0A229SYF4"/>
<keyword evidence="1" id="KW-0812">Transmembrane</keyword>
<dbReference type="Proteomes" id="UP000215199">
    <property type="component" value="Unassembled WGS sequence"/>
</dbReference>
<feature type="transmembrane region" description="Helical" evidence="1">
    <location>
        <begin position="6"/>
        <end position="26"/>
    </location>
</feature>
<evidence type="ECO:0000256" key="1">
    <source>
        <dbReference type="SAM" id="Phobius"/>
    </source>
</evidence>
<keyword evidence="1" id="KW-1133">Transmembrane helix</keyword>
<comment type="caution">
    <text evidence="2">The sequence shown here is derived from an EMBL/GenBank/DDBJ whole genome shotgun (WGS) entry which is preliminary data.</text>
</comment>
<feature type="transmembrane region" description="Helical" evidence="1">
    <location>
        <begin position="38"/>
        <end position="58"/>
    </location>
</feature>
<evidence type="ECO:0000313" key="3">
    <source>
        <dbReference type="Proteomes" id="UP000215199"/>
    </source>
</evidence>
<organism evidence="2 3">
    <name type="scientific">Amycolatopsis vastitatis</name>
    <dbReference type="NCBI Taxonomy" id="1905142"/>
    <lineage>
        <taxon>Bacteria</taxon>
        <taxon>Bacillati</taxon>
        <taxon>Actinomycetota</taxon>
        <taxon>Actinomycetes</taxon>
        <taxon>Pseudonocardiales</taxon>
        <taxon>Pseudonocardiaceae</taxon>
        <taxon>Amycolatopsis</taxon>
    </lineage>
</organism>
<sequence>MDHQVILVVTTALVALAVVALAWFTLAEMAKATPVKLATGLTALAAFAGAVATIMAVLRP</sequence>
<gene>
    <name evidence="2" type="ORF">CF165_26945</name>
</gene>
<protein>
    <submittedName>
        <fullName evidence="2">Uncharacterized protein</fullName>
    </submittedName>
</protein>
<proteinExistence type="predicted"/>